<accession>A0ABX0D935</accession>
<feature type="transmembrane region" description="Helical" evidence="7">
    <location>
        <begin position="349"/>
        <end position="376"/>
    </location>
</feature>
<proteinExistence type="inferred from homology"/>
<name>A0ABX0D935_9MICC</name>
<dbReference type="Proteomes" id="UP000479226">
    <property type="component" value="Unassembled WGS sequence"/>
</dbReference>
<evidence type="ECO:0000313" key="10">
    <source>
        <dbReference type="Proteomes" id="UP000479226"/>
    </source>
</evidence>
<feature type="transmembrane region" description="Helical" evidence="7">
    <location>
        <begin position="940"/>
        <end position="961"/>
    </location>
</feature>
<dbReference type="RefSeq" id="WP_165181502.1">
    <property type="nucleotide sequence ID" value="NZ_JAAKZI010000010.1"/>
</dbReference>
<dbReference type="EMBL" id="JAAKZI010000010">
    <property type="protein sequence ID" value="NGN83411.1"/>
    <property type="molecule type" value="Genomic_DNA"/>
</dbReference>
<evidence type="ECO:0000256" key="5">
    <source>
        <dbReference type="ARBA" id="ARBA00023136"/>
    </source>
</evidence>
<dbReference type="InterPro" id="IPR050250">
    <property type="entry name" value="Macrolide_Exporter_MacB"/>
</dbReference>
<keyword evidence="10" id="KW-1185">Reference proteome</keyword>
<gene>
    <name evidence="9" type="ORF">G6N77_08060</name>
</gene>
<feature type="transmembrane region" description="Helical" evidence="7">
    <location>
        <begin position="471"/>
        <end position="489"/>
    </location>
</feature>
<evidence type="ECO:0000256" key="7">
    <source>
        <dbReference type="SAM" id="Phobius"/>
    </source>
</evidence>
<sequence length="975" mass="99854">MALDLTPVKGGRRPRLRLALTMAWRDIRRHKGRSALIMALIALPIFGLSAAATAGQSMLATPQETVLHELGQTQGRLAPLEAINAKSVQAVRGDLGYPSGQGEPDKNFTPAAPADVVPPGYRAIASQYLQATSPVGQAQVPLQAVVTDVLDPAFAGKYRLLEGAAPSGAGQAVGSPGLFSRFGLQPGGTLTTSAGTFELVGTVRDAGVADGNTVLYLKRDQVPASMAGSLSPAVVYLAGDRPLGWNDAKAFNAMGVQLTSRSLILDPPSLAERPVQPNDAASDGRLQNVLSLAVLGSLVGVLALLEVGLLAGAAFAVGARKQQRDLALLAASGAEAGMLRSVVTASGVWLGLAGGAIGVVLGTVAASIGVLAVRAAGQTIFSGLHVQWLGIVLLVAVGLVSGWLAALVPARAVSKQATLSALKSGRTADEPAKWTVRIGFGLAILAAAAMAAGGIVAVAKRGDLQMYRWQPLYLGLIIAGAVMLVFALICFTGRIVDLLTARTAWLPIALRLAARDSARNRGRTVPAVAAVLAAATLSSALMVGTASAMQQVSDTYGWQANLNQVGIPLQYEDYDVGPTNSHGGAVAVGRGKMVTVDPSKVTAALKSSIGPDVATNVLRGAVSTNSCPSGTVAENGDYIQAPCIGWVLAEPAANRCELAKDAQPIDLGDWRCTGAMSTTNFGTFLPPIVVGGEDELAALLGHRPSDAARTALKSGGIVVTNTIYVDDSGKAAVISVDYHAESSQSNGFYVSVDPGSQPAGPTYLRPDFVPLSTKTLAAVVDAPDRPLHFYGVVSAETAKAMGMPVDPRALLITAAGPLSQAAGDKVASSLAPFMGPFGGFSLEQGPPTFVNLMLWLIVVGGALITLSAAGITAGLALADGRNDHATLAGVGADTRLRKALAGSQILMTALLGTVLGVVAGAIPVVVVLALQRGFPIGLPWLQMAALVVLVPLFGAAAAWLLTKGKLPMTRRQTLA</sequence>
<feature type="transmembrane region" description="Helical" evidence="7">
    <location>
        <begin position="434"/>
        <end position="459"/>
    </location>
</feature>
<evidence type="ECO:0000256" key="4">
    <source>
        <dbReference type="ARBA" id="ARBA00022989"/>
    </source>
</evidence>
<dbReference type="Pfam" id="PF02687">
    <property type="entry name" value="FtsX"/>
    <property type="match status" value="1"/>
</dbReference>
<feature type="domain" description="ABC3 transporter permease C-terminal" evidence="8">
    <location>
        <begin position="298"/>
        <end position="416"/>
    </location>
</feature>
<comment type="subcellular location">
    <subcellularLocation>
        <location evidence="1">Cell membrane</location>
        <topology evidence="1">Multi-pass membrane protein</topology>
    </subcellularLocation>
</comment>
<keyword evidence="4 7" id="KW-1133">Transmembrane helix</keyword>
<evidence type="ECO:0000256" key="6">
    <source>
        <dbReference type="ARBA" id="ARBA00038076"/>
    </source>
</evidence>
<feature type="transmembrane region" description="Helical" evidence="7">
    <location>
        <begin position="388"/>
        <end position="414"/>
    </location>
</feature>
<evidence type="ECO:0000256" key="3">
    <source>
        <dbReference type="ARBA" id="ARBA00022692"/>
    </source>
</evidence>
<comment type="caution">
    <text evidence="9">The sequence shown here is derived from an EMBL/GenBank/DDBJ whole genome shotgun (WGS) entry which is preliminary data.</text>
</comment>
<evidence type="ECO:0000313" key="9">
    <source>
        <dbReference type="EMBL" id="NGN83411.1"/>
    </source>
</evidence>
<feature type="transmembrane region" description="Helical" evidence="7">
    <location>
        <begin position="852"/>
        <end position="878"/>
    </location>
</feature>
<evidence type="ECO:0000256" key="2">
    <source>
        <dbReference type="ARBA" id="ARBA00022475"/>
    </source>
</evidence>
<dbReference type="PANTHER" id="PTHR30572">
    <property type="entry name" value="MEMBRANE COMPONENT OF TRANSPORTER-RELATED"/>
    <property type="match status" value="1"/>
</dbReference>
<evidence type="ECO:0000256" key="1">
    <source>
        <dbReference type="ARBA" id="ARBA00004651"/>
    </source>
</evidence>
<evidence type="ECO:0000259" key="8">
    <source>
        <dbReference type="Pfam" id="PF02687"/>
    </source>
</evidence>
<keyword evidence="5 7" id="KW-0472">Membrane</keyword>
<feature type="transmembrane region" description="Helical" evidence="7">
    <location>
        <begin position="905"/>
        <end position="928"/>
    </location>
</feature>
<organism evidence="9 10">
    <name type="scientific">Arthrobacter silviterrae</name>
    <dbReference type="NCBI Taxonomy" id="2026658"/>
    <lineage>
        <taxon>Bacteria</taxon>
        <taxon>Bacillati</taxon>
        <taxon>Actinomycetota</taxon>
        <taxon>Actinomycetes</taxon>
        <taxon>Micrococcales</taxon>
        <taxon>Micrococcaceae</taxon>
        <taxon>Arthrobacter</taxon>
    </lineage>
</organism>
<feature type="transmembrane region" description="Helical" evidence="7">
    <location>
        <begin position="525"/>
        <end position="544"/>
    </location>
</feature>
<reference evidence="9 10" key="1">
    <citation type="submission" date="2020-02" db="EMBL/GenBank/DDBJ databases">
        <title>Genome sequence of the type strain DSM 27180 of Arthrobacter silviterrae.</title>
        <authorList>
            <person name="Gao J."/>
            <person name="Sun J."/>
        </authorList>
    </citation>
    <scope>NUCLEOTIDE SEQUENCE [LARGE SCALE GENOMIC DNA]</scope>
    <source>
        <strain evidence="9 10">DSM 27180</strain>
    </source>
</reference>
<dbReference type="InterPro" id="IPR003838">
    <property type="entry name" value="ABC3_permease_C"/>
</dbReference>
<keyword evidence="3 7" id="KW-0812">Transmembrane</keyword>
<keyword evidence="2" id="KW-1003">Cell membrane</keyword>
<protein>
    <recommendedName>
        <fullName evidence="8">ABC3 transporter permease C-terminal domain-containing protein</fullName>
    </recommendedName>
</protein>
<dbReference type="PANTHER" id="PTHR30572:SF4">
    <property type="entry name" value="ABC TRANSPORTER PERMEASE YTRF"/>
    <property type="match status" value="1"/>
</dbReference>
<feature type="transmembrane region" description="Helical" evidence="7">
    <location>
        <begin position="292"/>
        <end position="319"/>
    </location>
</feature>
<comment type="similarity">
    <text evidence="6">Belongs to the ABC-4 integral membrane protein family.</text>
</comment>